<keyword evidence="2" id="KW-0378">Hydrolase</keyword>
<organism evidence="2 3">
    <name type="scientific">Paenibacillus agilis</name>
    <dbReference type="NCBI Taxonomy" id="3020863"/>
    <lineage>
        <taxon>Bacteria</taxon>
        <taxon>Bacillati</taxon>
        <taxon>Bacillota</taxon>
        <taxon>Bacilli</taxon>
        <taxon>Bacillales</taxon>
        <taxon>Paenibacillaceae</taxon>
        <taxon>Paenibacillus</taxon>
    </lineage>
</organism>
<dbReference type="SUPFAM" id="SSF53474">
    <property type="entry name" value="alpha/beta-Hydrolases"/>
    <property type="match status" value="1"/>
</dbReference>
<dbReference type="RefSeq" id="WP_144989962.1">
    <property type="nucleotide sequence ID" value="NZ_VNJK01000001.1"/>
</dbReference>
<evidence type="ECO:0000313" key="2">
    <source>
        <dbReference type="EMBL" id="TVX93454.1"/>
    </source>
</evidence>
<feature type="domain" description="AB hydrolase-1" evidence="1">
    <location>
        <begin position="13"/>
        <end position="116"/>
    </location>
</feature>
<dbReference type="EMBL" id="VNJK01000001">
    <property type="protein sequence ID" value="TVX93454.1"/>
    <property type="molecule type" value="Genomic_DNA"/>
</dbReference>
<comment type="caution">
    <text evidence="2">The sequence shown here is derived from an EMBL/GenBank/DDBJ whole genome shotgun (WGS) entry which is preliminary data.</text>
</comment>
<protein>
    <submittedName>
        <fullName evidence="2">Alpha/beta hydrolase</fullName>
    </submittedName>
</protein>
<proteinExistence type="predicted"/>
<reference evidence="2 3" key="1">
    <citation type="submission" date="2019-07" db="EMBL/GenBank/DDBJ databases">
        <authorList>
            <person name="Kim J."/>
        </authorList>
    </citation>
    <scope>NUCLEOTIDE SEQUENCE [LARGE SCALE GENOMIC DNA]</scope>
    <source>
        <strain evidence="2 3">N4</strain>
    </source>
</reference>
<dbReference type="PANTHER" id="PTHR43798">
    <property type="entry name" value="MONOACYLGLYCEROL LIPASE"/>
    <property type="match status" value="1"/>
</dbReference>
<dbReference type="PRINTS" id="PR00111">
    <property type="entry name" value="ABHYDROLASE"/>
</dbReference>
<accession>A0A559J0P6</accession>
<sequence>MDLYYEVHGEGEPVVLVHSGAADVRDWAFVTPILARKYQVIVFDGRGCGQSPSPTEPANYVEDLLAILNHLQLEQATIVGHSIGGRIATDFALTYPQRVTKLVLIAPALSGFQHSEVFTRNMLDIQGAAPDVDKMIEISLNNCMYRLVLASPQREYFIDMHKFNMLKMFHWKTWESIWPQPPAIERLEQLTAPACFIIGTEDSSDLHRIADHFQVVPDIRFVEMNGVDHKPTLTHPEELSRHILEFLED</sequence>
<dbReference type="InterPro" id="IPR050266">
    <property type="entry name" value="AB_hydrolase_sf"/>
</dbReference>
<dbReference type="Gene3D" id="3.40.50.1820">
    <property type="entry name" value="alpha/beta hydrolase"/>
    <property type="match status" value="1"/>
</dbReference>
<dbReference type="OrthoDB" id="9805423at2"/>
<dbReference type="Proteomes" id="UP000318102">
    <property type="component" value="Unassembled WGS sequence"/>
</dbReference>
<dbReference type="AlphaFoldDB" id="A0A559J0P6"/>
<dbReference type="InterPro" id="IPR000073">
    <property type="entry name" value="AB_hydrolase_1"/>
</dbReference>
<dbReference type="GO" id="GO:0016787">
    <property type="term" value="F:hydrolase activity"/>
    <property type="evidence" value="ECO:0007669"/>
    <property type="project" value="UniProtKB-KW"/>
</dbReference>
<dbReference type="InterPro" id="IPR029058">
    <property type="entry name" value="AB_hydrolase_fold"/>
</dbReference>
<dbReference type="Pfam" id="PF00561">
    <property type="entry name" value="Abhydrolase_1"/>
    <property type="match status" value="1"/>
</dbReference>
<evidence type="ECO:0000259" key="1">
    <source>
        <dbReference type="Pfam" id="PF00561"/>
    </source>
</evidence>
<dbReference type="PANTHER" id="PTHR43798:SF33">
    <property type="entry name" value="HYDROLASE, PUTATIVE (AFU_ORTHOLOGUE AFUA_2G14860)-RELATED"/>
    <property type="match status" value="1"/>
</dbReference>
<name>A0A559J0P6_9BACL</name>
<gene>
    <name evidence="2" type="ORF">FPZ44_10545</name>
</gene>
<keyword evidence="3" id="KW-1185">Reference proteome</keyword>
<evidence type="ECO:0000313" key="3">
    <source>
        <dbReference type="Proteomes" id="UP000318102"/>
    </source>
</evidence>
<dbReference type="GO" id="GO:0016020">
    <property type="term" value="C:membrane"/>
    <property type="evidence" value="ECO:0007669"/>
    <property type="project" value="TreeGrafter"/>
</dbReference>